<gene>
    <name evidence="2" type="ORF">GCM10022416_39540</name>
</gene>
<organism evidence="2 3">
    <name type="scientific">Actinomadura keratinilytica</name>
    <dbReference type="NCBI Taxonomy" id="547461"/>
    <lineage>
        <taxon>Bacteria</taxon>
        <taxon>Bacillati</taxon>
        <taxon>Actinomycetota</taxon>
        <taxon>Actinomycetes</taxon>
        <taxon>Streptosporangiales</taxon>
        <taxon>Thermomonosporaceae</taxon>
        <taxon>Actinomadura</taxon>
    </lineage>
</organism>
<dbReference type="NCBIfam" id="TIGR03969">
    <property type="entry name" value="mycofactocin"/>
    <property type="match status" value="1"/>
</dbReference>
<comment type="caution">
    <text evidence="2">The sequence shown here is derived from an EMBL/GenBank/DDBJ whole genome shotgun (WGS) entry which is preliminary data.</text>
</comment>
<feature type="region of interest" description="Disordered" evidence="1">
    <location>
        <begin position="59"/>
        <end position="108"/>
    </location>
</feature>
<name>A0ABP7Z3Q6_9ACTN</name>
<dbReference type="InterPro" id="IPR023988">
    <property type="entry name" value="MftA"/>
</dbReference>
<evidence type="ECO:0000256" key="1">
    <source>
        <dbReference type="SAM" id="MobiDB-lite"/>
    </source>
</evidence>
<reference evidence="3" key="1">
    <citation type="journal article" date="2019" name="Int. J. Syst. Evol. Microbiol.">
        <title>The Global Catalogue of Microorganisms (GCM) 10K type strain sequencing project: providing services to taxonomists for standard genome sequencing and annotation.</title>
        <authorList>
            <consortium name="The Broad Institute Genomics Platform"/>
            <consortium name="The Broad Institute Genome Sequencing Center for Infectious Disease"/>
            <person name="Wu L."/>
            <person name="Ma J."/>
        </authorList>
    </citation>
    <scope>NUCLEOTIDE SEQUENCE [LARGE SCALE GENOMIC DNA]</scope>
    <source>
        <strain evidence="3">JCM 17316</strain>
    </source>
</reference>
<evidence type="ECO:0008006" key="4">
    <source>
        <dbReference type="Google" id="ProtNLM"/>
    </source>
</evidence>
<evidence type="ECO:0000313" key="3">
    <source>
        <dbReference type="Proteomes" id="UP001500266"/>
    </source>
</evidence>
<dbReference type="EMBL" id="BAABDO010000063">
    <property type="protein sequence ID" value="GAA4146745.1"/>
    <property type="molecule type" value="Genomic_DNA"/>
</dbReference>
<feature type="compositionally biased region" description="Low complexity" evidence="1">
    <location>
        <begin position="79"/>
        <end position="88"/>
    </location>
</feature>
<dbReference type="Proteomes" id="UP001500266">
    <property type="component" value="Unassembled WGS sequence"/>
</dbReference>
<protein>
    <recommendedName>
        <fullName evidence="4">Mycofactocin</fullName>
    </recommendedName>
</protein>
<proteinExistence type="predicted"/>
<accession>A0ABP7Z3Q6</accession>
<evidence type="ECO:0000313" key="2">
    <source>
        <dbReference type="EMBL" id="GAA4146745.1"/>
    </source>
</evidence>
<keyword evidence="3" id="KW-1185">Reference proteome</keyword>
<dbReference type="Pfam" id="PF23709">
    <property type="entry name" value="MftA"/>
    <property type="match status" value="1"/>
</dbReference>
<sequence length="156" mass="16558">MRARTEQGPGEGVELLDGEGLEQFFDLHGAAFLSVGWAARVLHLLGRRAAPVPVVRMEAGHGGRGRRLPDRTGGRGPEAGRAPGAARPNVVSRPFEPVGTGRAGAHLGRHSMQRDIRHAEQARQNDADGAAAIDPDDLAEELLVEEVSIDGMCGVY</sequence>